<evidence type="ECO:0000313" key="3">
    <source>
        <dbReference type="Proteomes" id="UP000192319"/>
    </source>
</evidence>
<proteinExistence type="predicted"/>
<feature type="signal peptide" evidence="1">
    <location>
        <begin position="1"/>
        <end position="23"/>
    </location>
</feature>
<comment type="caution">
    <text evidence="2">The sequence shown here is derived from an EMBL/GenBank/DDBJ whole genome shotgun (WGS) entry which is preliminary data.</text>
</comment>
<protein>
    <recommendedName>
        <fullName evidence="4">Secreted protein</fullName>
    </recommendedName>
</protein>
<dbReference type="Proteomes" id="UP000192319">
    <property type="component" value="Unassembled WGS sequence"/>
</dbReference>
<keyword evidence="3" id="KW-1185">Reference proteome</keyword>
<organism evidence="2 3">
    <name type="scientific">Mycobacterium alsense</name>
    <dbReference type="NCBI Taxonomy" id="324058"/>
    <lineage>
        <taxon>Bacteria</taxon>
        <taxon>Bacillati</taxon>
        <taxon>Actinomycetota</taxon>
        <taxon>Actinomycetes</taxon>
        <taxon>Mycobacteriales</taxon>
        <taxon>Mycobacteriaceae</taxon>
        <taxon>Mycobacterium</taxon>
    </lineage>
</organism>
<evidence type="ECO:0000256" key="1">
    <source>
        <dbReference type="SAM" id="SignalP"/>
    </source>
</evidence>
<accession>A0ABX3RFR8</accession>
<feature type="chain" id="PRO_5047190790" description="Secreted protein" evidence="1">
    <location>
        <begin position="24"/>
        <end position="72"/>
    </location>
</feature>
<evidence type="ECO:0008006" key="4">
    <source>
        <dbReference type="Google" id="ProtNLM"/>
    </source>
</evidence>
<gene>
    <name evidence="2" type="ORF">BST11_02745</name>
</gene>
<reference evidence="2 3" key="1">
    <citation type="submission" date="2017-02" db="EMBL/GenBank/DDBJ databases">
        <title>The new phylogeny of genus Mycobacterium.</title>
        <authorList>
            <person name="Tortoli E."/>
            <person name="Trovato A."/>
            <person name="Cirillo D.M."/>
        </authorList>
    </citation>
    <scope>NUCLEOTIDE SEQUENCE [LARGE SCALE GENOMIC DNA]</scope>
    <source>
        <strain evidence="2 3">DSM 45230</strain>
    </source>
</reference>
<evidence type="ECO:0000313" key="2">
    <source>
        <dbReference type="EMBL" id="OQZ92931.1"/>
    </source>
</evidence>
<sequence>MRKSAAISIAVGALILSGGVAHADTQPITPAPPPGAPKCLTFDGQPPHLNYLPCGWTTDGTRWTPPPPPPDP</sequence>
<dbReference type="EMBL" id="MVHD01000003">
    <property type="protein sequence ID" value="OQZ92931.1"/>
    <property type="molecule type" value="Genomic_DNA"/>
</dbReference>
<name>A0ABX3RFR8_9MYCO</name>
<keyword evidence="1" id="KW-0732">Signal</keyword>